<keyword evidence="2" id="KW-1185">Reference proteome</keyword>
<reference evidence="2" key="1">
    <citation type="submission" date="2015-09" db="EMBL/GenBank/DDBJ databases">
        <authorList>
            <consortium name="Pathogen Informatics"/>
        </authorList>
    </citation>
    <scope>NUCLEOTIDE SEQUENCE [LARGE SCALE GENOMIC DNA]</scope>
    <source>
        <strain evidence="2">Lake Konstanz</strain>
    </source>
</reference>
<dbReference type="Proteomes" id="UP000051952">
    <property type="component" value="Unassembled WGS sequence"/>
</dbReference>
<sequence length="130" mass="15171">MWAEHWRFWDRGVQQSIRYQCCCRSDLCRRDCCEVKDLDTKERTVLHCCLNLPLVAFPCELVVVAVVEAPAVPRRLQYQVTPKRPKEASSGNSCTVRSHFQGCHNSLQRLRRYYCFPGLANEDNCCRCLQ</sequence>
<dbReference type="AlphaFoldDB" id="A0A0S4J4W6"/>
<proteinExistence type="predicted"/>
<organism evidence="1 2">
    <name type="scientific">Bodo saltans</name>
    <name type="common">Flagellated protozoan</name>
    <dbReference type="NCBI Taxonomy" id="75058"/>
    <lineage>
        <taxon>Eukaryota</taxon>
        <taxon>Discoba</taxon>
        <taxon>Euglenozoa</taxon>
        <taxon>Kinetoplastea</taxon>
        <taxon>Metakinetoplastina</taxon>
        <taxon>Eubodonida</taxon>
        <taxon>Bodonidae</taxon>
        <taxon>Bodo</taxon>
    </lineage>
</organism>
<dbReference type="VEuPathDB" id="TriTrypDB:BSAL_85995"/>
<gene>
    <name evidence="1" type="ORF">BSAL_85995</name>
</gene>
<dbReference type="EMBL" id="CYKH01001029">
    <property type="protein sequence ID" value="CUG79085.1"/>
    <property type="molecule type" value="Genomic_DNA"/>
</dbReference>
<name>A0A0S4J4W6_BODSA</name>
<protein>
    <submittedName>
        <fullName evidence="1">Uncharacterized protein</fullName>
    </submittedName>
</protein>
<evidence type="ECO:0000313" key="1">
    <source>
        <dbReference type="EMBL" id="CUG79085.1"/>
    </source>
</evidence>
<accession>A0A0S4J4W6</accession>
<evidence type="ECO:0000313" key="2">
    <source>
        <dbReference type="Proteomes" id="UP000051952"/>
    </source>
</evidence>